<dbReference type="PATRIC" id="fig|66969.6.peg.546"/>
<dbReference type="EMBL" id="LNZB01000009">
    <property type="protein sequence ID" value="KTD82580.1"/>
    <property type="molecule type" value="Genomic_DNA"/>
</dbReference>
<comment type="caution">
    <text evidence="2">The sequence shown here is derived from an EMBL/GenBank/DDBJ whole genome shotgun (WGS) entry which is preliminary data.</text>
</comment>
<evidence type="ECO:0000313" key="3">
    <source>
        <dbReference type="Proteomes" id="UP000054729"/>
    </source>
</evidence>
<sequence>MQSINFVNSLPKATSRLSAFWLGFILFCILVTLLIISFIIEGVYINAYRVEKGAETELQQAQADFANLQKTYPLLADDTPLVNKVVELDKNYQEKVHELEVLQHMIVRLGFSNYLESLARVIPSSLWLNEIVIHHDQNKVTLNGFTIDPDSITSLMRNLSKEEPFKKIEFTLFFVQALKNHSYAKFSISNSELGQKEIEEQQISDLIKIQPKE</sequence>
<accession>A0A0W1AMM2</accession>
<protein>
    <submittedName>
        <fullName evidence="2">Fimbrial assembly protein (PilN)</fullName>
    </submittedName>
</protein>
<reference evidence="2 3" key="1">
    <citation type="submission" date="2015-11" db="EMBL/GenBank/DDBJ databases">
        <title>Genomic analysis of 38 Legionella species identifies large and diverse effector repertoires.</title>
        <authorList>
            <person name="Burstein D."/>
            <person name="Amaro F."/>
            <person name="Zusman T."/>
            <person name="Lifshitz Z."/>
            <person name="Cohen O."/>
            <person name="Gilbert J.A."/>
            <person name="Pupko T."/>
            <person name="Shuman H.A."/>
            <person name="Segal G."/>
        </authorList>
    </citation>
    <scope>NUCLEOTIDE SEQUENCE [LARGE SCALE GENOMIC DNA]</scope>
    <source>
        <strain evidence="2 3">ATCC 51914</strain>
    </source>
</reference>
<dbReference type="InterPro" id="IPR052534">
    <property type="entry name" value="Extracell_DNA_Util/SecSys_Comp"/>
</dbReference>
<dbReference type="Proteomes" id="UP000054729">
    <property type="component" value="Unassembled WGS sequence"/>
</dbReference>
<evidence type="ECO:0000313" key="2">
    <source>
        <dbReference type="EMBL" id="KTD82580.1"/>
    </source>
</evidence>
<dbReference type="AlphaFoldDB" id="A0A0W1AMM2"/>
<dbReference type="RefSeq" id="WP_058479352.1">
    <property type="nucleotide sequence ID" value="NZ_CAAAIQ010000018.1"/>
</dbReference>
<evidence type="ECO:0000256" key="1">
    <source>
        <dbReference type="SAM" id="Phobius"/>
    </source>
</evidence>
<name>A0A0W1AMM2_9GAMM</name>
<dbReference type="PANTHER" id="PTHR40278">
    <property type="entry name" value="DNA UTILIZATION PROTEIN HOFN"/>
    <property type="match status" value="1"/>
</dbReference>
<proteinExistence type="predicted"/>
<keyword evidence="1" id="KW-0472">Membrane</keyword>
<dbReference type="Pfam" id="PF05137">
    <property type="entry name" value="PilN"/>
    <property type="match status" value="1"/>
</dbReference>
<organism evidence="2 3">
    <name type="scientific">Legionella waltersii</name>
    <dbReference type="NCBI Taxonomy" id="66969"/>
    <lineage>
        <taxon>Bacteria</taxon>
        <taxon>Pseudomonadati</taxon>
        <taxon>Pseudomonadota</taxon>
        <taxon>Gammaproteobacteria</taxon>
        <taxon>Legionellales</taxon>
        <taxon>Legionellaceae</taxon>
        <taxon>Legionella</taxon>
    </lineage>
</organism>
<dbReference type="InterPro" id="IPR007813">
    <property type="entry name" value="PilN"/>
</dbReference>
<dbReference type="PANTHER" id="PTHR40278:SF1">
    <property type="entry name" value="DNA UTILIZATION PROTEIN HOFN"/>
    <property type="match status" value="1"/>
</dbReference>
<feature type="transmembrane region" description="Helical" evidence="1">
    <location>
        <begin position="20"/>
        <end position="40"/>
    </location>
</feature>
<keyword evidence="1" id="KW-1133">Transmembrane helix</keyword>
<keyword evidence="1" id="KW-0812">Transmembrane</keyword>
<dbReference type="OrthoDB" id="5637109at2"/>
<gene>
    <name evidence="2" type="ORF">Lwal_0509</name>
</gene>
<dbReference type="STRING" id="66969.Lwal_0509"/>
<keyword evidence="3" id="KW-1185">Reference proteome</keyword>